<dbReference type="EC" id="2.4.1.13" evidence="2"/>
<protein>
    <recommendedName>
        <fullName evidence="2">sucrose synthase</fullName>
        <ecNumber evidence="2">2.4.1.13</ecNumber>
    </recommendedName>
</protein>
<dbReference type="EMBL" id="CABITT030000002">
    <property type="protein sequence ID" value="VVA94323.1"/>
    <property type="molecule type" value="Genomic_DNA"/>
</dbReference>
<sequence length="82" mass="9214">MTSWLPTSFATCHGGPGEIMEHVLSGFHIDPYHLEQAGNIMADFFEHCKEDPNHWQKVTDSGLQRIYGTKKSKSKTIIIVLG</sequence>
<keyword evidence="7" id="KW-1185">Reference proteome</keyword>
<dbReference type="GO" id="GO:0016157">
    <property type="term" value="F:sucrose synthase activity"/>
    <property type="evidence" value="ECO:0007669"/>
    <property type="project" value="UniProtKB-EC"/>
</dbReference>
<dbReference type="PANTHER" id="PTHR45839:SF13">
    <property type="entry name" value="SUCROSE SYNTHASE 3"/>
    <property type="match status" value="1"/>
</dbReference>
<dbReference type="PANTHER" id="PTHR45839">
    <property type="match status" value="1"/>
</dbReference>
<dbReference type="InterPro" id="IPR012820">
    <property type="entry name" value="Sucrose_synthase_pln/cyn"/>
</dbReference>
<reference evidence="6" key="1">
    <citation type="submission" date="2019-07" db="EMBL/GenBank/DDBJ databases">
        <authorList>
            <person name="Dittberner H."/>
        </authorList>
    </citation>
    <scope>NUCLEOTIDE SEQUENCE [LARGE SCALE GENOMIC DNA]</scope>
</reference>
<evidence type="ECO:0000256" key="5">
    <source>
        <dbReference type="ARBA" id="ARBA00049030"/>
    </source>
</evidence>
<dbReference type="OrthoDB" id="448893at2759"/>
<dbReference type="Proteomes" id="UP000489600">
    <property type="component" value="Unassembled WGS sequence"/>
</dbReference>
<keyword evidence="3" id="KW-0328">Glycosyltransferase</keyword>
<keyword evidence="4" id="KW-0808">Transferase</keyword>
<accession>A0A565AZ19</accession>
<evidence type="ECO:0000256" key="4">
    <source>
        <dbReference type="ARBA" id="ARBA00022679"/>
    </source>
</evidence>
<dbReference type="Gene3D" id="3.40.50.2000">
    <property type="entry name" value="Glycogen Phosphorylase B"/>
    <property type="match status" value="1"/>
</dbReference>
<comment type="catalytic activity">
    <reaction evidence="5">
        <text>an NDP-alpha-D-glucose + D-fructose = a ribonucleoside 5'-diphosphate + sucrose + H(+)</text>
        <dbReference type="Rhea" id="RHEA:16241"/>
        <dbReference type="ChEBI" id="CHEBI:15378"/>
        <dbReference type="ChEBI" id="CHEBI:17992"/>
        <dbReference type="ChEBI" id="CHEBI:37721"/>
        <dbReference type="ChEBI" id="CHEBI:57930"/>
        <dbReference type="ChEBI" id="CHEBI:76533"/>
        <dbReference type="EC" id="2.4.1.13"/>
    </reaction>
</comment>
<proteinExistence type="inferred from homology"/>
<organism evidence="6 7">
    <name type="scientific">Arabis nemorensis</name>
    <dbReference type="NCBI Taxonomy" id="586526"/>
    <lineage>
        <taxon>Eukaryota</taxon>
        <taxon>Viridiplantae</taxon>
        <taxon>Streptophyta</taxon>
        <taxon>Embryophyta</taxon>
        <taxon>Tracheophyta</taxon>
        <taxon>Spermatophyta</taxon>
        <taxon>Magnoliopsida</taxon>
        <taxon>eudicotyledons</taxon>
        <taxon>Gunneridae</taxon>
        <taxon>Pentapetalae</taxon>
        <taxon>rosids</taxon>
        <taxon>malvids</taxon>
        <taxon>Brassicales</taxon>
        <taxon>Brassicaceae</taxon>
        <taxon>Arabideae</taxon>
        <taxon>Arabis</taxon>
    </lineage>
</organism>
<comment type="similarity">
    <text evidence="1">Belongs to the glycosyltransferase 1 family. Plant sucrose synthase subfamily.</text>
</comment>
<comment type="caution">
    <text evidence="6">The sequence shown here is derived from an EMBL/GenBank/DDBJ whole genome shotgun (WGS) entry which is preliminary data.</text>
</comment>
<evidence type="ECO:0000313" key="6">
    <source>
        <dbReference type="EMBL" id="VVA94323.1"/>
    </source>
</evidence>
<evidence type="ECO:0000256" key="1">
    <source>
        <dbReference type="ARBA" id="ARBA00005894"/>
    </source>
</evidence>
<name>A0A565AZ19_9BRAS</name>
<gene>
    <name evidence="6" type="ORF">ANE_LOCUS4768</name>
</gene>
<dbReference type="AlphaFoldDB" id="A0A565AZ19"/>
<evidence type="ECO:0000256" key="3">
    <source>
        <dbReference type="ARBA" id="ARBA00022676"/>
    </source>
</evidence>
<evidence type="ECO:0000313" key="7">
    <source>
        <dbReference type="Proteomes" id="UP000489600"/>
    </source>
</evidence>
<dbReference type="GO" id="GO:0005985">
    <property type="term" value="P:sucrose metabolic process"/>
    <property type="evidence" value="ECO:0007669"/>
    <property type="project" value="InterPro"/>
</dbReference>
<evidence type="ECO:0000256" key="2">
    <source>
        <dbReference type="ARBA" id="ARBA00012540"/>
    </source>
</evidence>